<comment type="caution">
    <text evidence="8">The sequence shown here is derived from an EMBL/GenBank/DDBJ whole genome shotgun (WGS) entry which is preliminary data.</text>
</comment>
<sequence>MLYVFHGETFWIKEKLLELKKKAAEKNYEVIKIRDDSQVPLNSFLSRDLFGKKTFLILDDILGIPERAEEVKKLAQDFSRAENIIAIVEKDISDSWTKIFGEAGANIKKFTKPSSAKFLAWMGAKAKEMGINLEKREIDILISETGSDPFAILNKLERLCLEAKPPLGGLASSKSDREPNYFNFADAVFDKRKTQAISMLRSYVKDGLGAEEAFWRIWWKIKTLRQVDSGKRTSNLHPFVQKKAIQDLRNFSSWELKKISRELLDLFSSVRRGEDNFEEGLEKLIIRL</sequence>
<dbReference type="Proteomes" id="UP000178276">
    <property type="component" value="Unassembled WGS sequence"/>
</dbReference>
<evidence type="ECO:0000313" key="8">
    <source>
        <dbReference type="EMBL" id="OGF74100.1"/>
    </source>
</evidence>
<evidence type="ECO:0000256" key="6">
    <source>
        <dbReference type="ARBA" id="ARBA00034754"/>
    </source>
</evidence>
<proteinExistence type="inferred from homology"/>
<accession>A0A1F5WEV6</accession>
<keyword evidence="2" id="KW-0808">Transferase</keyword>
<dbReference type="GO" id="GO:0003887">
    <property type="term" value="F:DNA-directed DNA polymerase activity"/>
    <property type="evidence" value="ECO:0007669"/>
    <property type="project" value="UniProtKB-KW"/>
</dbReference>
<dbReference type="Gene3D" id="1.20.272.10">
    <property type="match status" value="1"/>
</dbReference>
<dbReference type="PANTHER" id="PTHR34388">
    <property type="entry name" value="DNA POLYMERASE III SUBUNIT DELTA"/>
    <property type="match status" value="1"/>
</dbReference>
<reference evidence="8 9" key="1">
    <citation type="journal article" date="2016" name="Nat. Commun.">
        <title>Thousands of microbial genomes shed light on interconnected biogeochemical processes in an aquifer system.</title>
        <authorList>
            <person name="Anantharaman K."/>
            <person name="Brown C.T."/>
            <person name="Hug L.A."/>
            <person name="Sharon I."/>
            <person name="Castelle C.J."/>
            <person name="Probst A.J."/>
            <person name="Thomas B.C."/>
            <person name="Singh A."/>
            <person name="Wilkins M.J."/>
            <person name="Karaoz U."/>
            <person name="Brodie E.L."/>
            <person name="Williams K.H."/>
            <person name="Hubbard S.S."/>
            <person name="Banfield J.F."/>
        </authorList>
    </citation>
    <scope>NUCLEOTIDE SEQUENCE [LARGE SCALE GENOMIC DNA]</scope>
</reference>
<dbReference type="STRING" id="1798331.A2W57_00980"/>
<organism evidence="8 9">
    <name type="scientific">Candidatus Giovannonibacteria bacterium RIFCSPHIGHO2_02_43_16</name>
    <dbReference type="NCBI Taxonomy" id="1798331"/>
    <lineage>
        <taxon>Bacteria</taxon>
        <taxon>Candidatus Giovannoniibacteriota</taxon>
    </lineage>
</organism>
<evidence type="ECO:0000256" key="2">
    <source>
        <dbReference type="ARBA" id="ARBA00022679"/>
    </source>
</evidence>
<evidence type="ECO:0000256" key="5">
    <source>
        <dbReference type="ARBA" id="ARBA00022932"/>
    </source>
</evidence>
<dbReference type="AlphaFoldDB" id="A0A1F5WEV6"/>
<comment type="catalytic activity">
    <reaction evidence="7">
        <text>DNA(n) + a 2'-deoxyribonucleoside 5'-triphosphate = DNA(n+1) + diphosphate</text>
        <dbReference type="Rhea" id="RHEA:22508"/>
        <dbReference type="Rhea" id="RHEA-COMP:17339"/>
        <dbReference type="Rhea" id="RHEA-COMP:17340"/>
        <dbReference type="ChEBI" id="CHEBI:33019"/>
        <dbReference type="ChEBI" id="CHEBI:61560"/>
        <dbReference type="ChEBI" id="CHEBI:173112"/>
        <dbReference type="EC" id="2.7.7.7"/>
    </reaction>
</comment>
<evidence type="ECO:0000256" key="4">
    <source>
        <dbReference type="ARBA" id="ARBA00022705"/>
    </source>
</evidence>
<comment type="similarity">
    <text evidence="6">Belongs to the DNA polymerase HolA subunit family.</text>
</comment>
<evidence type="ECO:0000256" key="1">
    <source>
        <dbReference type="ARBA" id="ARBA00012417"/>
    </source>
</evidence>
<keyword evidence="5" id="KW-0239">DNA-directed DNA polymerase</keyword>
<dbReference type="NCBIfam" id="TIGR01128">
    <property type="entry name" value="holA"/>
    <property type="match status" value="1"/>
</dbReference>
<dbReference type="GO" id="GO:0006261">
    <property type="term" value="P:DNA-templated DNA replication"/>
    <property type="evidence" value="ECO:0007669"/>
    <property type="project" value="TreeGrafter"/>
</dbReference>
<dbReference type="SUPFAM" id="SSF48019">
    <property type="entry name" value="post-AAA+ oligomerization domain-like"/>
    <property type="match status" value="1"/>
</dbReference>
<keyword evidence="4" id="KW-0235">DNA replication</keyword>
<evidence type="ECO:0000256" key="7">
    <source>
        <dbReference type="ARBA" id="ARBA00049244"/>
    </source>
</evidence>
<dbReference type="EMBL" id="MFHJ01000017">
    <property type="protein sequence ID" value="OGF74100.1"/>
    <property type="molecule type" value="Genomic_DNA"/>
</dbReference>
<dbReference type="InterPro" id="IPR027417">
    <property type="entry name" value="P-loop_NTPase"/>
</dbReference>
<keyword evidence="3" id="KW-0548">Nucleotidyltransferase</keyword>
<gene>
    <name evidence="8" type="ORF">A2W57_00980</name>
</gene>
<dbReference type="EC" id="2.7.7.7" evidence="1"/>
<protein>
    <recommendedName>
        <fullName evidence="1">DNA-directed DNA polymerase</fullName>
        <ecNumber evidence="1">2.7.7.7</ecNumber>
    </recommendedName>
</protein>
<dbReference type="InterPro" id="IPR005790">
    <property type="entry name" value="DNA_polIII_delta"/>
</dbReference>
<dbReference type="PANTHER" id="PTHR34388:SF1">
    <property type="entry name" value="DNA POLYMERASE III SUBUNIT DELTA"/>
    <property type="match status" value="1"/>
</dbReference>
<dbReference type="InterPro" id="IPR008921">
    <property type="entry name" value="DNA_pol3_clamp-load_cplx_C"/>
</dbReference>
<dbReference type="GO" id="GO:0003677">
    <property type="term" value="F:DNA binding"/>
    <property type="evidence" value="ECO:0007669"/>
    <property type="project" value="InterPro"/>
</dbReference>
<dbReference type="SUPFAM" id="SSF52540">
    <property type="entry name" value="P-loop containing nucleoside triphosphate hydrolases"/>
    <property type="match status" value="1"/>
</dbReference>
<evidence type="ECO:0000313" key="9">
    <source>
        <dbReference type="Proteomes" id="UP000178276"/>
    </source>
</evidence>
<name>A0A1F5WEV6_9BACT</name>
<dbReference type="GO" id="GO:0009360">
    <property type="term" value="C:DNA polymerase III complex"/>
    <property type="evidence" value="ECO:0007669"/>
    <property type="project" value="TreeGrafter"/>
</dbReference>
<evidence type="ECO:0000256" key="3">
    <source>
        <dbReference type="ARBA" id="ARBA00022695"/>
    </source>
</evidence>